<organism evidence="3 4">
    <name type="scientific">Colwellia echini</name>
    <dbReference type="NCBI Taxonomy" id="1982103"/>
    <lineage>
        <taxon>Bacteria</taxon>
        <taxon>Pseudomonadati</taxon>
        <taxon>Pseudomonadota</taxon>
        <taxon>Gammaproteobacteria</taxon>
        <taxon>Alteromonadales</taxon>
        <taxon>Colwelliaceae</taxon>
        <taxon>Colwellia</taxon>
    </lineage>
</organism>
<dbReference type="EMBL" id="PJAI02000003">
    <property type="protein sequence ID" value="TYK66541.1"/>
    <property type="molecule type" value="Genomic_DNA"/>
</dbReference>
<proteinExistence type="predicted"/>
<feature type="domain" description="SPFH" evidence="2">
    <location>
        <begin position="18"/>
        <end position="220"/>
    </location>
</feature>
<dbReference type="SUPFAM" id="SSF117892">
    <property type="entry name" value="Band 7/SPFH domain"/>
    <property type="match status" value="1"/>
</dbReference>
<keyword evidence="4" id="KW-1185">Reference proteome</keyword>
<evidence type="ECO:0000313" key="4">
    <source>
        <dbReference type="Proteomes" id="UP000815846"/>
    </source>
</evidence>
<dbReference type="InterPro" id="IPR025874">
    <property type="entry name" value="DZR"/>
</dbReference>
<dbReference type="InterPro" id="IPR033880">
    <property type="entry name" value="SPFH_YdjI"/>
</dbReference>
<gene>
    <name evidence="3" type="ORF">CWS31_004160</name>
</gene>
<accession>A0ABY3MZ81</accession>
<name>A0ABY3MZ81_9GAMM</name>
<dbReference type="PANTHER" id="PTHR37826">
    <property type="entry name" value="FLOTILLIN BAND_7_5 DOMAIN PROTEIN"/>
    <property type="match status" value="1"/>
</dbReference>
<feature type="domain" description="DZANK-type" evidence="1">
    <location>
        <begin position="319"/>
        <end position="367"/>
    </location>
</feature>
<comment type="caution">
    <text evidence="3">The sequence shown here is derived from an EMBL/GenBank/DDBJ whole genome shotgun (WGS) entry which is preliminary data.</text>
</comment>
<reference evidence="3 4" key="1">
    <citation type="submission" date="2019-08" db="EMBL/GenBank/DDBJ databases">
        <title>Microbe sample from Colwellia echini.</title>
        <authorList>
            <person name="Christiansen L."/>
            <person name="Pathiraja D."/>
            <person name="Schultz-Johansen M."/>
            <person name="Choi I.-G."/>
            <person name="Stougaard P."/>
        </authorList>
    </citation>
    <scope>NUCLEOTIDE SEQUENCE [LARGE SCALE GENOMIC DNA]</scope>
    <source>
        <strain evidence="3 4">A3</strain>
    </source>
</reference>
<dbReference type="Pfam" id="PF12773">
    <property type="entry name" value="DZR"/>
    <property type="match status" value="1"/>
</dbReference>
<evidence type="ECO:0000313" key="3">
    <source>
        <dbReference type="EMBL" id="TYK66541.1"/>
    </source>
</evidence>
<evidence type="ECO:0000259" key="1">
    <source>
        <dbReference type="Pfam" id="PF12773"/>
    </source>
</evidence>
<evidence type="ECO:0000259" key="2">
    <source>
        <dbReference type="Pfam" id="PF13421"/>
    </source>
</evidence>
<sequence>MDIIDRVKYQGPNDVFAWRWPHDGLVWGTQVIVNQAQQAVFYKNGKALDVLEPGRHTLKTANIPLLEHIVNIPFGNETPFAAEIYFVNKAVNLAMKWGTQEPIPILDPVYKVFVPVRAFGQFGMQINDAKKFVAELVGTVDEFDAEQVCDYFRGHLMSRIKDFIAAKIVNDGISVLTISTQLNEMSAALKQDISAEFNRFGIEIVNFYLSSINVPQDDDSVVSLKGMLAKKAEFELYGEHYNTVKTFDVAEQAASNESEGNVAGAGVGMGVGMGIGNQMMNMSADMMNTGVTNTDARHKPEFNQSSQGNKIDQASTNTCSNCQKSLSENAKFCPDCGGTATLEQHNKFCIGCGCEISTSANFCSSCGTKQR</sequence>
<dbReference type="Pfam" id="PF13421">
    <property type="entry name" value="Band_7_1"/>
    <property type="match status" value="1"/>
</dbReference>
<dbReference type="InterPro" id="IPR036013">
    <property type="entry name" value="Band_7/SPFH_dom_sf"/>
</dbReference>
<protein>
    <submittedName>
        <fullName evidence="3">SPFH domain-containing protein</fullName>
    </submittedName>
</protein>
<dbReference type="CDD" id="cd03408">
    <property type="entry name" value="SPFH_like_u1"/>
    <property type="match status" value="1"/>
</dbReference>
<dbReference type="PANTHER" id="PTHR37826:SF2">
    <property type="entry name" value="ZINC-RIBBON DOMAIN-CONTAINING PROTEIN"/>
    <property type="match status" value="1"/>
</dbReference>
<dbReference type="RefSeq" id="WP_101344622.1">
    <property type="nucleotide sequence ID" value="NZ_PJAI02000003.1"/>
</dbReference>
<dbReference type="Proteomes" id="UP000815846">
    <property type="component" value="Unassembled WGS sequence"/>
</dbReference>